<evidence type="ECO:0000313" key="2">
    <source>
        <dbReference type="EnsemblPlants" id="Zm00001eb002600_P002"/>
    </source>
</evidence>
<evidence type="ECO:0000313" key="3">
    <source>
        <dbReference type="Proteomes" id="UP000007305"/>
    </source>
</evidence>
<keyword evidence="3" id="KW-1185">Reference proteome</keyword>
<dbReference type="Gramene" id="Zm00001eb002600_T002">
    <property type="protein sequence ID" value="Zm00001eb002600_P002"/>
    <property type="gene ID" value="Zm00001eb002600"/>
</dbReference>
<dbReference type="GO" id="GO:0048364">
    <property type="term" value="P:root development"/>
    <property type="evidence" value="ECO:0007669"/>
    <property type="project" value="InterPro"/>
</dbReference>
<reference evidence="2" key="3">
    <citation type="submission" date="2021-05" db="UniProtKB">
        <authorList>
            <consortium name="EnsemblPlants"/>
        </authorList>
    </citation>
    <scope>IDENTIFICATION</scope>
    <source>
        <strain evidence="2">cv. B73</strain>
    </source>
</reference>
<name>A0A804LD27_MAIZE</name>
<dbReference type="InterPro" id="IPR004320">
    <property type="entry name" value="BPS1_pln"/>
</dbReference>
<dbReference type="InParanoid" id="A0A804LD27"/>
<feature type="compositionally biased region" description="Basic residues" evidence="1">
    <location>
        <begin position="22"/>
        <end position="40"/>
    </location>
</feature>
<feature type="region of interest" description="Disordered" evidence="1">
    <location>
        <begin position="151"/>
        <end position="176"/>
    </location>
</feature>
<proteinExistence type="predicted"/>
<dbReference type="Pfam" id="PF03087">
    <property type="entry name" value="BPS1"/>
    <property type="match status" value="2"/>
</dbReference>
<accession>A0A804LD27</accession>
<protein>
    <recommendedName>
        <fullName evidence="4">DUF241 domain protein</fullName>
    </recommendedName>
</protein>
<feature type="region of interest" description="Disordered" evidence="1">
    <location>
        <begin position="1"/>
        <end position="45"/>
    </location>
</feature>
<evidence type="ECO:0008006" key="4">
    <source>
        <dbReference type="Google" id="ProtNLM"/>
    </source>
</evidence>
<reference evidence="2" key="2">
    <citation type="submission" date="2019-07" db="EMBL/GenBank/DDBJ databases">
        <authorList>
            <person name="Seetharam A."/>
            <person name="Woodhouse M."/>
            <person name="Cannon E."/>
        </authorList>
    </citation>
    <scope>NUCLEOTIDE SEQUENCE [LARGE SCALE GENOMIC DNA]</scope>
    <source>
        <strain evidence="2">cv. B73</strain>
    </source>
</reference>
<dbReference type="Proteomes" id="UP000007305">
    <property type="component" value="Chromosome 1"/>
</dbReference>
<reference evidence="3" key="1">
    <citation type="submission" date="2015-12" db="EMBL/GenBank/DDBJ databases">
        <title>Update maize B73 reference genome by single molecule sequencing technologies.</title>
        <authorList>
            <consortium name="Maize Genome Sequencing Project"/>
            <person name="Ware D."/>
        </authorList>
    </citation>
    <scope>NUCLEOTIDE SEQUENCE [LARGE SCALE GENOMIC DNA]</scope>
    <source>
        <strain evidence="3">cv. B73</strain>
    </source>
</reference>
<dbReference type="EnsemblPlants" id="Zm00001eb002600_T002">
    <property type="protein sequence ID" value="Zm00001eb002600_P002"/>
    <property type="gene ID" value="Zm00001eb002600"/>
</dbReference>
<dbReference type="AlphaFoldDB" id="A0A804LD27"/>
<sequence length="410" mass="44104">MRWATPPIKTHPSKLPPIRPYSIHHHHRGGTSNSKLRRHRELPQQAAHKQQQMAAGFRRRLTALTVPKASSLLRRTRHKKLSYSRVRCNSLPGRFHPAVAGLHESANALIRWTEEPAQQASPAWVADGAAHLARLLSGLTDLLHHPQARDPLIRHHRGGNGNGNGNGNTNSNSKTPASWAERLLDDLLLLADAHGCVREALLTRRQLLGEAHAALRRRDAARLAAALRARRRADRDLSRLASTLRCLSHRCSSGAGAAVAPDHGEAAVADAVAAATCAAAAASAAIFAGLASASASSASRAMPSPLATVSPAKVAAAPVWWVADLLRWRRRTVAVVAGSGSGSEPGPGAREANFEAERCSDEEEGERQAAMERLRRLEDCVVAAENGCERVYRALVNARVSLLNVLTPCF</sequence>
<evidence type="ECO:0000256" key="1">
    <source>
        <dbReference type="SAM" id="MobiDB-lite"/>
    </source>
</evidence>
<dbReference type="PANTHER" id="PTHR33070">
    <property type="entry name" value="OS06G0725500 PROTEIN"/>
    <property type="match status" value="1"/>
</dbReference>
<organism evidence="2 3">
    <name type="scientific">Zea mays</name>
    <name type="common">Maize</name>
    <dbReference type="NCBI Taxonomy" id="4577"/>
    <lineage>
        <taxon>Eukaryota</taxon>
        <taxon>Viridiplantae</taxon>
        <taxon>Streptophyta</taxon>
        <taxon>Embryophyta</taxon>
        <taxon>Tracheophyta</taxon>
        <taxon>Spermatophyta</taxon>
        <taxon>Magnoliopsida</taxon>
        <taxon>Liliopsida</taxon>
        <taxon>Poales</taxon>
        <taxon>Poaceae</taxon>
        <taxon>PACMAD clade</taxon>
        <taxon>Panicoideae</taxon>
        <taxon>Andropogonodae</taxon>
        <taxon>Andropogoneae</taxon>
        <taxon>Tripsacinae</taxon>
        <taxon>Zea</taxon>
    </lineage>
</organism>
<dbReference type="GO" id="GO:0048367">
    <property type="term" value="P:shoot system development"/>
    <property type="evidence" value="ECO:0007669"/>
    <property type="project" value="InterPro"/>
</dbReference>
<feature type="region of interest" description="Disordered" evidence="1">
    <location>
        <begin position="337"/>
        <end position="364"/>
    </location>
</feature>
<dbReference type="PANTHER" id="PTHR33070:SF59">
    <property type="entry name" value="DUF241 DOMAIN PROTEIN"/>
    <property type="match status" value="1"/>
</dbReference>